<name>A0ABY5BYY4_9LACO</name>
<protein>
    <submittedName>
        <fullName evidence="6">SMC-Scp complex subunit ScpB</fullName>
    </submittedName>
</protein>
<accession>A0ABY5BYY4</accession>
<dbReference type="RefSeq" id="WP_252795538.1">
    <property type="nucleotide sequence ID" value="NZ_CP097121.1"/>
</dbReference>
<evidence type="ECO:0000256" key="3">
    <source>
        <dbReference type="ARBA" id="ARBA00022829"/>
    </source>
</evidence>
<keyword evidence="1" id="KW-0963">Cytoplasm</keyword>
<evidence type="ECO:0000256" key="2">
    <source>
        <dbReference type="ARBA" id="ARBA00022618"/>
    </source>
</evidence>
<dbReference type="PIRSF" id="PIRSF019345">
    <property type="entry name" value="ScpB"/>
    <property type="match status" value="1"/>
</dbReference>
<dbReference type="Proteomes" id="UP001056164">
    <property type="component" value="Chromosome"/>
</dbReference>
<reference evidence="6" key="1">
    <citation type="submission" date="2022-05" db="EMBL/GenBank/DDBJ databases">
        <authorList>
            <person name="Oliphant S.A."/>
            <person name="Watson-Haigh N.S."/>
            <person name="Sumby K.M."/>
            <person name="Gardner J.M."/>
            <person name="Jiranek V."/>
        </authorList>
    </citation>
    <scope>NUCLEOTIDE SEQUENCE</scope>
    <source>
        <strain evidence="6">KI4_A6</strain>
    </source>
</reference>
<dbReference type="PANTHER" id="PTHR34298:SF2">
    <property type="entry name" value="SEGREGATION AND CONDENSATION PROTEIN B"/>
    <property type="match status" value="1"/>
</dbReference>
<dbReference type="NCBIfam" id="TIGR00281">
    <property type="entry name" value="SMC-Scp complex subunit ScpB"/>
    <property type="match status" value="1"/>
</dbReference>
<evidence type="ECO:0000256" key="4">
    <source>
        <dbReference type="ARBA" id="ARBA00023306"/>
    </source>
</evidence>
<dbReference type="InterPro" id="IPR005234">
    <property type="entry name" value="ScpB_csome_segregation"/>
</dbReference>
<organism evidence="6 7">
    <name type="scientific">Fructilactobacillus carniphilus</name>
    <dbReference type="NCBI Taxonomy" id="2940297"/>
    <lineage>
        <taxon>Bacteria</taxon>
        <taxon>Bacillati</taxon>
        <taxon>Bacillota</taxon>
        <taxon>Bacilli</taxon>
        <taxon>Lactobacillales</taxon>
        <taxon>Lactobacillaceae</taxon>
        <taxon>Fructilactobacillus</taxon>
    </lineage>
</organism>
<dbReference type="PANTHER" id="PTHR34298">
    <property type="entry name" value="SEGREGATION AND CONDENSATION PROTEIN B"/>
    <property type="match status" value="1"/>
</dbReference>
<evidence type="ECO:0000313" key="7">
    <source>
        <dbReference type="Proteomes" id="UP001056164"/>
    </source>
</evidence>
<evidence type="ECO:0000256" key="1">
    <source>
        <dbReference type="ARBA" id="ARBA00022490"/>
    </source>
</evidence>
<proteinExistence type="predicted"/>
<dbReference type="EMBL" id="CP097121">
    <property type="protein sequence ID" value="USS91050.1"/>
    <property type="molecule type" value="Genomic_DNA"/>
</dbReference>
<keyword evidence="4" id="KW-0131">Cell cycle</keyword>
<gene>
    <name evidence="6" type="primary">scpB</name>
    <name evidence="6" type="ORF">M3M37_02240</name>
</gene>
<dbReference type="Gene3D" id="1.10.10.10">
    <property type="entry name" value="Winged helix-like DNA-binding domain superfamily/Winged helix DNA-binding domain"/>
    <property type="match status" value="2"/>
</dbReference>
<dbReference type="Pfam" id="PF04079">
    <property type="entry name" value="SMC_ScpB"/>
    <property type="match status" value="1"/>
</dbReference>
<feature type="region of interest" description="Disordered" evidence="5">
    <location>
        <begin position="161"/>
        <end position="187"/>
    </location>
</feature>
<dbReference type="InterPro" id="IPR036388">
    <property type="entry name" value="WH-like_DNA-bd_sf"/>
</dbReference>
<sequence length="187" mass="20282">MTISAQLEALIYAAGAHGIEIKQLAQISQLSMAVVRENVVKLVEASASDERGISIQQNGELVTMSTKSEYDQTVRAVINDDDSLLTPAMLETLTIVAYQQPLTRLQVDEVRGVNSSVSLKNLQSLGLIIIAGQADEPGRPNLYQTTDLFLRAFGLSDLQQLPPLPAEQPLSDGAMYPARNDDKGETE</sequence>
<keyword evidence="2" id="KW-0132">Cell division</keyword>
<dbReference type="SUPFAM" id="SSF46785">
    <property type="entry name" value="Winged helix' DNA-binding domain"/>
    <property type="match status" value="2"/>
</dbReference>
<dbReference type="InterPro" id="IPR036390">
    <property type="entry name" value="WH_DNA-bd_sf"/>
</dbReference>
<evidence type="ECO:0000313" key="6">
    <source>
        <dbReference type="EMBL" id="USS91050.1"/>
    </source>
</evidence>
<keyword evidence="3" id="KW-0159">Chromosome partition</keyword>
<keyword evidence="7" id="KW-1185">Reference proteome</keyword>
<evidence type="ECO:0000256" key="5">
    <source>
        <dbReference type="SAM" id="MobiDB-lite"/>
    </source>
</evidence>